<evidence type="ECO:0000313" key="11">
    <source>
        <dbReference type="Proteomes" id="UP000320475"/>
    </source>
</evidence>
<comment type="subcellular location">
    <subcellularLocation>
        <location evidence="1">Membrane</location>
        <topology evidence="1">Single-pass membrane protein</topology>
    </subcellularLocation>
</comment>
<feature type="transmembrane region" description="Helical" evidence="5">
    <location>
        <begin position="174"/>
        <end position="202"/>
    </location>
</feature>
<evidence type="ECO:0000256" key="1">
    <source>
        <dbReference type="ARBA" id="ARBA00004167"/>
    </source>
</evidence>
<dbReference type="Proteomes" id="UP000320475">
    <property type="component" value="Unassembled WGS sequence"/>
</dbReference>
<feature type="signal peptide" evidence="6">
    <location>
        <begin position="1"/>
        <end position="20"/>
    </location>
</feature>
<protein>
    <recommendedName>
        <fullName evidence="7">V-type proton ATPase subunit S1/VOA1 transmembrane domain-containing protein</fullName>
    </recommendedName>
</protein>
<keyword evidence="2 5" id="KW-0812">Transmembrane</keyword>
<evidence type="ECO:0000313" key="10">
    <source>
        <dbReference type="Proteomes" id="UP000317494"/>
    </source>
</evidence>
<evidence type="ECO:0000313" key="8">
    <source>
        <dbReference type="EMBL" id="TPX43500.1"/>
    </source>
</evidence>
<evidence type="ECO:0000259" key="7">
    <source>
        <dbReference type="Pfam" id="PF20520"/>
    </source>
</evidence>
<dbReference type="Pfam" id="PF20520">
    <property type="entry name" value="Ac45-VOA1_TM"/>
    <property type="match status" value="1"/>
</dbReference>
<dbReference type="EMBL" id="QEAN01000197">
    <property type="protein sequence ID" value="TPX43500.1"/>
    <property type="molecule type" value="Genomic_DNA"/>
</dbReference>
<comment type="caution">
    <text evidence="9">The sequence shown here is derived from an EMBL/GenBank/DDBJ whole genome shotgun (WGS) entry which is preliminary data.</text>
</comment>
<organism evidence="9 11">
    <name type="scientific">Synchytrium endobioticum</name>
    <dbReference type="NCBI Taxonomy" id="286115"/>
    <lineage>
        <taxon>Eukaryota</taxon>
        <taxon>Fungi</taxon>
        <taxon>Fungi incertae sedis</taxon>
        <taxon>Chytridiomycota</taxon>
        <taxon>Chytridiomycota incertae sedis</taxon>
        <taxon>Chytridiomycetes</taxon>
        <taxon>Synchytriales</taxon>
        <taxon>Synchytriaceae</taxon>
        <taxon>Synchytrium</taxon>
    </lineage>
</organism>
<evidence type="ECO:0000256" key="3">
    <source>
        <dbReference type="ARBA" id="ARBA00022989"/>
    </source>
</evidence>
<name>A0A507CZ83_9FUNG</name>
<dbReference type="AlphaFoldDB" id="A0A507CZ83"/>
<dbReference type="GO" id="GO:0016020">
    <property type="term" value="C:membrane"/>
    <property type="evidence" value="ECO:0007669"/>
    <property type="project" value="UniProtKB-SubCell"/>
</dbReference>
<reference evidence="10 11" key="1">
    <citation type="journal article" date="2019" name="Sci. Rep.">
        <title>Comparative genomics of chytrid fungi reveal insights into the obligate biotrophic and pathogenic lifestyle of Synchytrium endobioticum.</title>
        <authorList>
            <person name="van de Vossenberg B.T.L.H."/>
            <person name="Warris S."/>
            <person name="Nguyen H.D.T."/>
            <person name="van Gent-Pelzer M.P.E."/>
            <person name="Joly D.L."/>
            <person name="van de Geest H.C."/>
            <person name="Bonants P.J.M."/>
            <person name="Smith D.S."/>
            <person name="Levesque C.A."/>
            <person name="van der Lee T.A.J."/>
        </authorList>
    </citation>
    <scope>NUCLEOTIDE SEQUENCE [LARGE SCALE GENOMIC DNA]</scope>
    <source>
        <strain evidence="9 11">LEV6574</strain>
        <strain evidence="8 10">MB42</strain>
    </source>
</reference>
<dbReference type="InterPro" id="IPR046756">
    <property type="entry name" value="VAS1/VOA1_TM"/>
</dbReference>
<feature type="domain" description="V-type proton ATPase subunit S1/VOA1 transmembrane" evidence="7">
    <location>
        <begin position="176"/>
        <end position="210"/>
    </location>
</feature>
<dbReference type="VEuPathDB" id="FungiDB:SeMB42_g04694"/>
<feature type="chain" id="PRO_5033839704" description="V-type proton ATPase subunit S1/VOA1 transmembrane domain-containing protein" evidence="6">
    <location>
        <begin position="21"/>
        <end position="218"/>
    </location>
</feature>
<dbReference type="OrthoDB" id="9985059at2759"/>
<evidence type="ECO:0000256" key="4">
    <source>
        <dbReference type="ARBA" id="ARBA00023136"/>
    </source>
</evidence>
<evidence type="ECO:0000256" key="5">
    <source>
        <dbReference type="SAM" id="Phobius"/>
    </source>
</evidence>
<gene>
    <name evidence="9" type="ORF">SeLEV6574_g04533</name>
    <name evidence="8" type="ORF">SeMB42_g04694</name>
</gene>
<evidence type="ECO:0000256" key="2">
    <source>
        <dbReference type="ARBA" id="ARBA00022692"/>
    </source>
</evidence>
<dbReference type="EMBL" id="QEAM01000185">
    <property type="protein sequence ID" value="TPX44378.1"/>
    <property type="molecule type" value="Genomic_DNA"/>
</dbReference>
<keyword evidence="4 5" id="KW-0472">Membrane</keyword>
<keyword evidence="10" id="KW-1185">Reference proteome</keyword>
<keyword evidence="6" id="KW-0732">Signal</keyword>
<accession>A0A507CZ83</accession>
<evidence type="ECO:0000313" key="9">
    <source>
        <dbReference type="EMBL" id="TPX44378.1"/>
    </source>
</evidence>
<sequence length="218" mass="23950">MKWIKQPLIAIVILLQVCSAFQNTYSLQGRSSNKIIERNVIIFDSLEALPCHDLTVIVPVQQMIKLKPSPAPTSLYIPYTSGDLASTIQSKCGLATIHYQPDEQKDWEVSTSSSLFILNNVTSLNEESVNELLDRMGKANTDYILYLIGPTRAGSPQATAIGRNWNRLPISQKYVFFTAGSFAGLAVLVVLIAALLGAYTILASIETPSKYPTPDKSK</sequence>
<proteinExistence type="predicted"/>
<keyword evidence="3 5" id="KW-1133">Transmembrane helix</keyword>
<dbReference type="Proteomes" id="UP000317494">
    <property type="component" value="Unassembled WGS sequence"/>
</dbReference>
<evidence type="ECO:0000256" key="6">
    <source>
        <dbReference type="SAM" id="SignalP"/>
    </source>
</evidence>